<keyword evidence="3" id="KW-1185">Reference proteome</keyword>
<dbReference type="Proteomes" id="UP001497516">
    <property type="component" value="Chromosome 7"/>
</dbReference>
<dbReference type="EMBL" id="OZ034820">
    <property type="protein sequence ID" value="CAL1398822.1"/>
    <property type="molecule type" value="Genomic_DNA"/>
</dbReference>
<sequence length="97" mass="9970">MALTASKKLVAPTTINRLVLLLLIIFSLFTATTAATSRPRPRPNLCAGVALKAPPSGGCHINCFRADPVCGANGVTYGCGCPEASCNGVRVIKLGPC</sequence>
<keyword evidence="1" id="KW-0732">Signal</keyword>
<name>A0AAV2FLG5_9ROSI</name>
<protein>
    <recommendedName>
        <fullName evidence="4">Kazal-like domain-containing protein</fullName>
    </recommendedName>
</protein>
<evidence type="ECO:0000256" key="1">
    <source>
        <dbReference type="SAM" id="SignalP"/>
    </source>
</evidence>
<evidence type="ECO:0008006" key="4">
    <source>
        <dbReference type="Google" id="ProtNLM"/>
    </source>
</evidence>
<proteinExistence type="predicted"/>
<dbReference type="AlphaFoldDB" id="A0AAV2FLG5"/>
<evidence type="ECO:0000313" key="2">
    <source>
        <dbReference type="EMBL" id="CAL1398822.1"/>
    </source>
</evidence>
<reference evidence="2 3" key="1">
    <citation type="submission" date="2024-04" db="EMBL/GenBank/DDBJ databases">
        <authorList>
            <person name="Fracassetti M."/>
        </authorList>
    </citation>
    <scope>NUCLEOTIDE SEQUENCE [LARGE SCALE GENOMIC DNA]</scope>
</reference>
<dbReference type="PANTHER" id="PTHR34376:SF4">
    <property type="entry name" value="KAZAL-LIKE DOMAIN-CONTAINING PROTEIN"/>
    <property type="match status" value="1"/>
</dbReference>
<dbReference type="PANTHER" id="PTHR34376">
    <property type="entry name" value="SERINE PROTEASE INHIBITOR, KAZAL-TYPE FAMILY PROTEIN"/>
    <property type="match status" value="1"/>
</dbReference>
<feature type="signal peptide" evidence="1">
    <location>
        <begin position="1"/>
        <end position="34"/>
    </location>
</feature>
<evidence type="ECO:0000313" key="3">
    <source>
        <dbReference type="Proteomes" id="UP001497516"/>
    </source>
</evidence>
<accession>A0AAV2FLG5</accession>
<feature type="chain" id="PRO_5043875449" description="Kazal-like domain-containing protein" evidence="1">
    <location>
        <begin position="35"/>
        <end position="97"/>
    </location>
</feature>
<gene>
    <name evidence="2" type="ORF">LTRI10_LOCUS39035</name>
</gene>
<organism evidence="2 3">
    <name type="scientific">Linum trigynum</name>
    <dbReference type="NCBI Taxonomy" id="586398"/>
    <lineage>
        <taxon>Eukaryota</taxon>
        <taxon>Viridiplantae</taxon>
        <taxon>Streptophyta</taxon>
        <taxon>Embryophyta</taxon>
        <taxon>Tracheophyta</taxon>
        <taxon>Spermatophyta</taxon>
        <taxon>Magnoliopsida</taxon>
        <taxon>eudicotyledons</taxon>
        <taxon>Gunneridae</taxon>
        <taxon>Pentapetalae</taxon>
        <taxon>rosids</taxon>
        <taxon>fabids</taxon>
        <taxon>Malpighiales</taxon>
        <taxon>Linaceae</taxon>
        <taxon>Linum</taxon>
    </lineage>
</organism>